<keyword evidence="4 5" id="KW-0732">Signal</keyword>
<comment type="subcellular location">
    <subcellularLocation>
        <location evidence="1">Cell envelope</location>
    </subcellularLocation>
</comment>
<dbReference type="EMBL" id="JAPRFR010000001">
    <property type="protein sequence ID" value="MCZ0725130.1"/>
    <property type="molecule type" value="Genomic_DNA"/>
</dbReference>
<comment type="similarity">
    <text evidence="2">Belongs to the bacterial solute-binding protein 1 family.</text>
</comment>
<feature type="chain" id="PRO_5040795354" evidence="5">
    <location>
        <begin position="21"/>
        <end position="448"/>
    </location>
</feature>
<evidence type="ECO:0000256" key="2">
    <source>
        <dbReference type="ARBA" id="ARBA00008520"/>
    </source>
</evidence>
<comment type="caution">
    <text evidence="6">The sequence shown here is derived from an EMBL/GenBank/DDBJ whole genome shotgun (WGS) entry which is preliminary data.</text>
</comment>
<dbReference type="InterPro" id="IPR050490">
    <property type="entry name" value="Bact_solute-bd_prot1"/>
</dbReference>
<dbReference type="Pfam" id="PF13416">
    <property type="entry name" value="SBP_bac_8"/>
    <property type="match status" value="1"/>
</dbReference>
<dbReference type="SUPFAM" id="SSF53850">
    <property type="entry name" value="Periplasmic binding protein-like II"/>
    <property type="match status" value="1"/>
</dbReference>
<keyword evidence="3" id="KW-0813">Transport</keyword>
<name>A0A9X3JF92_9LACT</name>
<keyword evidence="7" id="KW-1185">Reference proteome</keyword>
<gene>
    <name evidence="6" type="ORF">OW157_00935</name>
</gene>
<evidence type="ECO:0000313" key="7">
    <source>
        <dbReference type="Proteomes" id="UP001146670"/>
    </source>
</evidence>
<dbReference type="PROSITE" id="PS51257">
    <property type="entry name" value="PROKAR_LIPOPROTEIN"/>
    <property type="match status" value="1"/>
</dbReference>
<dbReference type="PANTHER" id="PTHR43649:SF31">
    <property type="entry name" value="SN-GLYCEROL-3-PHOSPHATE-BINDING PERIPLASMIC PROTEIN UGPB"/>
    <property type="match status" value="1"/>
</dbReference>
<proteinExistence type="inferred from homology"/>
<dbReference type="RefSeq" id="WP_268751458.1">
    <property type="nucleotide sequence ID" value="NZ_JAPRFQ010000001.1"/>
</dbReference>
<dbReference type="Gene3D" id="3.40.190.10">
    <property type="entry name" value="Periplasmic binding protein-like II"/>
    <property type="match status" value="2"/>
</dbReference>
<dbReference type="PANTHER" id="PTHR43649">
    <property type="entry name" value="ARABINOSE-BINDING PROTEIN-RELATED"/>
    <property type="match status" value="1"/>
</dbReference>
<feature type="signal peptide" evidence="5">
    <location>
        <begin position="1"/>
        <end position="20"/>
    </location>
</feature>
<organism evidence="6 7">
    <name type="scientific">Aerococcus kribbianus</name>
    <dbReference type="NCBI Taxonomy" id="2999064"/>
    <lineage>
        <taxon>Bacteria</taxon>
        <taxon>Bacillati</taxon>
        <taxon>Bacillota</taxon>
        <taxon>Bacilli</taxon>
        <taxon>Lactobacillales</taxon>
        <taxon>Aerococcaceae</taxon>
        <taxon>Aerococcus</taxon>
    </lineage>
</organism>
<dbReference type="GO" id="GO:0030313">
    <property type="term" value="C:cell envelope"/>
    <property type="evidence" value="ECO:0007669"/>
    <property type="project" value="UniProtKB-SubCell"/>
</dbReference>
<evidence type="ECO:0000256" key="4">
    <source>
        <dbReference type="ARBA" id="ARBA00022729"/>
    </source>
</evidence>
<evidence type="ECO:0000256" key="1">
    <source>
        <dbReference type="ARBA" id="ARBA00004196"/>
    </source>
</evidence>
<dbReference type="InterPro" id="IPR006059">
    <property type="entry name" value="SBP"/>
</dbReference>
<reference evidence="6" key="1">
    <citation type="submission" date="2022-12" db="EMBL/GenBank/DDBJ databases">
        <title>Description and comparative metabolic analysis of Aerococcus sp. nov., isolated from the feces of a pig.</title>
        <authorList>
            <person name="Chang Y.-H."/>
        </authorList>
    </citation>
    <scope>NUCLEOTIDE SEQUENCE</scope>
    <source>
        <strain evidence="6">YH-aer222</strain>
    </source>
</reference>
<dbReference type="CDD" id="cd14748">
    <property type="entry name" value="PBP2_UgpB"/>
    <property type="match status" value="1"/>
</dbReference>
<evidence type="ECO:0000256" key="5">
    <source>
        <dbReference type="SAM" id="SignalP"/>
    </source>
</evidence>
<sequence>MTMKKYLRPFLAGTAALLLAACGNGGSSNDEIQEGSKQSGEGETVEVTYWHAMNGPHQEATTELVNQFNESQDKYKVVEQNQGDYDTLQQKIMASAAAQDGPTMAQVTASNIPDYSDAGLIQVLDEELLTGEDGFSQEQIDDIFPGFLEGSKMGDDLYAIPFSKSVRVMYLNQDILDEYEMETPTTWEDVQELGEKMQENGDDRFALGLENGFAMELETMARQNGADWVSDDLSTVDIASDEATEPMQFINDGLDAGWARTAGEDGFMSGPFGRGEVAVYLGSSAGLAHVEPVAEENGINWTTAEIPVYDDGDKLTLLAGNDLSVFSSASDEEKAGAVAFMSFLLQEEQTADWAIKTGYLPITQSGLNSDTYQSYLEENPLAVAASKEAEYAKQSPMFVGGGEYFNAMVDALDKIVVNGEDVDQVMADLEEQTISIIEENNDVTVENN</sequence>
<dbReference type="AlphaFoldDB" id="A0A9X3JF92"/>
<protein>
    <submittedName>
        <fullName evidence="6">ABC transporter substrate-binding protein</fullName>
    </submittedName>
</protein>
<evidence type="ECO:0000313" key="6">
    <source>
        <dbReference type="EMBL" id="MCZ0725130.1"/>
    </source>
</evidence>
<accession>A0A9X3JF92</accession>
<dbReference type="Proteomes" id="UP001146670">
    <property type="component" value="Unassembled WGS sequence"/>
</dbReference>
<evidence type="ECO:0000256" key="3">
    <source>
        <dbReference type="ARBA" id="ARBA00022448"/>
    </source>
</evidence>